<dbReference type="AlphaFoldDB" id="A0A9W5YHQ2"/>
<proteinExistence type="predicted"/>
<feature type="compositionally biased region" description="Basic and acidic residues" evidence="1">
    <location>
        <begin position="478"/>
        <end position="490"/>
    </location>
</feature>
<accession>A0A9W5YHQ2</accession>
<feature type="region of interest" description="Disordered" evidence="1">
    <location>
        <begin position="470"/>
        <end position="490"/>
    </location>
</feature>
<feature type="compositionally biased region" description="Low complexity" evidence="1">
    <location>
        <begin position="24"/>
        <end position="33"/>
    </location>
</feature>
<feature type="compositionally biased region" description="Basic and acidic residues" evidence="1">
    <location>
        <begin position="234"/>
        <end position="243"/>
    </location>
</feature>
<organism evidence="2 3">
    <name type="scientific">Aspergillus brasiliensis</name>
    <dbReference type="NCBI Taxonomy" id="319629"/>
    <lineage>
        <taxon>Eukaryota</taxon>
        <taxon>Fungi</taxon>
        <taxon>Dikarya</taxon>
        <taxon>Ascomycota</taxon>
        <taxon>Pezizomycotina</taxon>
        <taxon>Eurotiomycetes</taxon>
        <taxon>Eurotiomycetidae</taxon>
        <taxon>Eurotiales</taxon>
        <taxon>Aspergillaceae</taxon>
        <taxon>Aspergillus</taxon>
        <taxon>Aspergillus subgen. Circumdati</taxon>
    </lineage>
</organism>
<feature type="compositionally biased region" description="Low complexity" evidence="1">
    <location>
        <begin position="134"/>
        <end position="148"/>
    </location>
</feature>
<feature type="compositionally biased region" description="Polar residues" evidence="1">
    <location>
        <begin position="149"/>
        <end position="172"/>
    </location>
</feature>
<dbReference type="PRINTS" id="PR01217">
    <property type="entry name" value="PRICHEXTENSN"/>
</dbReference>
<feature type="compositionally biased region" description="Polar residues" evidence="1">
    <location>
        <begin position="339"/>
        <end position="353"/>
    </location>
</feature>
<feature type="compositionally biased region" description="Polar residues" evidence="1">
    <location>
        <begin position="1"/>
        <end position="10"/>
    </location>
</feature>
<feature type="compositionally biased region" description="Basic and acidic residues" evidence="1">
    <location>
        <begin position="121"/>
        <end position="130"/>
    </location>
</feature>
<feature type="compositionally biased region" description="Polar residues" evidence="1">
    <location>
        <begin position="48"/>
        <end position="59"/>
    </location>
</feature>
<evidence type="ECO:0000313" key="2">
    <source>
        <dbReference type="EMBL" id="GKZ16511.1"/>
    </source>
</evidence>
<feature type="compositionally biased region" description="Basic and acidic residues" evidence="1">
    <location>
        <begin position="358"/>
        <end position="374"/>
    </location>
</feature>
<evidence type="ECO:0000256" key="1">
    <source>
        <dbReference type="SAM" id="MobiDB-lite"/>
    </source>
</evidence>
<name>A0A9W5YHQ2_9EURO</name>
<dbReference type="EMBL" id="BROQ01000001">
    <property type="protein sequence ID" value="GKZ16511.1"/>
    <property type="molecule type" value="Genomic_DNA"/>
</dbReference>
<feature type="compositionally biased region" description="Low complexity" evidence="1">
    <location>
        <begin position="260"/>
        <end position="278"/>
    </location>
</feature>
<feature type="region of interest" description="Disordered" evidence="1">
    <location>
        <begin position="1"/>
        <end position="381"/>
    </location>
</feature>
<reference evidence="2" key="1">
    <citation type="submission" date="2022-07" db="EMBL/GenBank/DDBJ databases">
        <title>Taxonomy of Aspergillus series Nigri: significant species reduction supported by multi-species coalescent approaches.</title>
        <authorList>
            <person name="Bian C."/>
            <person name="Kusuya Y."/>
            <person name="Sklenar F."/>
            <person name="D'hooge E."/>
            <person name="Yaguchi T."/>
            <person name="Takahashi H."/>
            <person name="Hubka V."/>
        </authorList>
    </citation>
    <scope>NUCLEOTIDE SEQUENCE</scope>
    <source>
        <strain evidence="2">CBS 733.88</strain>
    </source>
</reference>
<comment type="caution">
    <text evidence="2">The sequence shown here is derived from an EMBL/GenBank/DDBJ whole genome shotgun (WGS) entry which is preliminary data.</text>
</comment>
<sequence>MPPSSTSVSGGHQMARLRVPQPSPSSSSSLPTSGQKGPARPSVRSAPSVPTQVSTSSRSGVPAPTAPKYLRTSKYLSTPSPVAPRTTSSRSSIPIPASRSPVAPKATSIPSPRPLTPGESFLKRFDEKHPTYTRSIPVPVARSPVAPRTTSPRSTPQMASPNSPAGASTRLSPSVAPRTTSSRSSIPVPSSPSPVAPRTTSTRSSIPIPSARSPVAPKATSAPSPRPLTPGESFLKRFDEKHPTYTRSSLPVPAPRSSVAPRTTSTRSSIPTPASRSPVAPRTTSPPSPVAPKATSIPSPPPLSKGASFLKRFDEKHPNTRSPVDLRTTSIPSPPVALRTTSTRSGENVSSRLQAMRDAYHRSRDTRAPTDAARKSKSGKSVQFSEVTTVITVDRSGRETAPNATTNDRAGARFTIIDSYRLTPGCLRAAGISDPTATLVSAFQGVAVDPGFVWAARLGEAWHPRLPGIDLAGGSRDVPSDDIHGQYDSS</sequence>
<evidence type="ECO:0000313" key="3">
    <source>
        <dbReference type="Proteomes" id="UP001143548"/>
    </source>
</evidence>
<protein>
    <submittedName>
        <fullName evidence="2">Uncharacterized protein</fullName>
    </submittedName>
</protein>
<gene>
    <name evidence="2" type="ORF">AbraCBS73388_000091</name>
</gene>
<feature type="compositionally biased region" description="Low complexity" evidence="1">
    <location>
        <begin position="83"/>
        <end position="101"/>
    </location>
</feature>
<dbReference type="Proteomes" id="UP001143548">
    <property type="component" value="Unassembled WGS sequence"/>
</dbReference>
<feature type="compositionally biased region" description="Low complexity" evidence="1">
    <location>
        <begin position="196"/>
        <end position="217"/>
    </location>
</feature>
<feature type="compositionally biased region" description="Low complexity" evidence="1">
    <location>
        <begin position="176"/>
        <end position="188"/>
    </location>
</feature>